<evidence type="ECO:0000256" key="5">
    <source>
        <dbReference type="ARBA" id="ARBA00022989"/>
    </source>
</evidence>
<keyword evidence="4" id="KW-0874">Quinone</keyword>
<dbReference type="CDD" id="cd12922">
    <property type="entry name" value="VKOR_5"/>
    <property type="match status" value="1"/>
</dbReference>
<feature type="transmembrane region" description="Helical" evidence="10">
    <location>
        <begin position="59"/>
        <end position="80"/>
    </location>
</feature>
<keyword evidence="8" id="KW-1015">Disulfide bond</keyword>
<evidence type="ECO:0000313" key="12">
    <source>
        <dbReference type="EMBL" id="EON31077.1"/>
    </source>
</evidence>
<dbReference type="PATRIC" id="fig|1316928.3.peg.3958"/>
<dbReference type="Gene3D" id="1.20.1440.130">
    <property type="entry name" value="VKOR domain"/>
    <property type="match status" value="1"/>
</dbReference>
<comment type="similarity">
    <text evidence="2">Belongs to the VKOR family.</text>
</comment>
<feature type="transmembrane region" description="Helical" evidence="10">
    <location>
        <begin position="173"/>
        <end position="196"/>
    </location>
</feature>
<evidence type="ECO:0000256" key="1">
    <source>
        <dbReference type="ARBA" id="ARBA00004141"/>
    </source>
</evidence>
<evidence type="ECO:0000256" key="2">
    <source>
        <dbReference type="ARBA" id="ARBA00006214"/>
    </source>
</evidence>
<dbReference type="GO" id="GO:0048038">
    <property type="term" value="F:quinone binding"/>
    <property type="evidence" value="ECO:0007669"/>
    <property type="project" value="UniProtKB-KW"/>
</dbReference>
<evidence type="ECO:0000256" key="6">
    <source>
        <dbReference type="ARBA" id="ARBA00023002"/>
    </source>
</evidence>
<gene>
    <name evidence="12" type="ORF">GTC6_19578</name>
</gene>
<feature type="transmembrane region" description="Helical" evidence="10">
    <location>
        <begin position="217"/>
        <end position="238"/>
    </location>
</feature>
<dbReference type="SMART" id="SM00756">
    <property type="entry name" value="VKc"/>
    <property type="match status" value="1"/>
</dbReference>
<dbReference type="GO" id="GO:0016491">
    <property type="term" value="F:oxidoreductase activity"/>
    <property type="evidence" value="ECO:0007669"/>
    <property type="project" value="UniProtKB-KW"/>
</dbReference>
<dbReference type="InterPro" id="IPR041714">
    <property type="entry name" value="VKOR_Actinobacteria"/>
</dbReference>
<keyword evidence="6" id="KW-0560">Oxidoreductase</keyword>
<name>R7Y4Z6_9ACTN</name>
<dbReference type="InterPro" id="IPR012932">
    <property type="entry name" value="VKOR"/>
</dbReference>
<protein>
    <recommendedName>
        <fullName evidence="11">Vitamin K epoxide reductase domain-containing protein</fullName>
    </recommendedName>
</protein>
<keyword evidence="7 10" id="KW-0472">Membrane</keyword>
<evidence type="ECO:0000256" key="9">
    <source>
        <dbReference type="ARBA" id="ARBA00023284"/>
    </source>
</evidence>
<feature type="transmembrane region" description="Helical" evidence="10">
    <location>
        <begin position="146"/>
        <end position="167"/>
    </location>
</feature>
<proteinExistence type="inferred from homology"/>
<feature type="domain" description="Vitamin K epoxide reductase" evidence="11">
    <location>
        <begin position="57"/>
        <end position="198"/>
    </location>
</feature>
<sequence length="245" mass="26113">MELPTFGPIQCDFDAAWVDLPAVRCHAGKVSESALTTAKVDADDDRLLLAAAVRSWTRIVAWLLSVGGSIGFVASFVLTVERFELAADPDYVPSCNFNPVLSCGSVMAEPQAALFGFPNPLLGIAGFAIAVTTGVALLAGAHLAGWYWAGLQVGVTAAMVFISWLIYSSLYSIGALCPYCMVVWAVTLPIFVFVTVRNAHASGLTSRSRVALALARNHAPILVAAVGLVIVLIAVRFWSYWSSLY</sequence>
<evidence type="ECO:0000259" key="11">
    <source>
        <dbReference type="SMART" id="SM00756"/>
    </source>
</evidence>
<comment type="subcellular location">
    <subcellularLocation>
        <location evidence="1">Membrane</location>
        <topology evidence="1">Multi-pass membrane protein</topology>
    </subcellularLocation>
</comment>
<reference evidence="12 13" key="1">
    <citation type="journal article" date="2013" name="Genome Announc.">
        <title>Draft Genome Sequence of a Benzothiophene-Desulfurizing Bacterium, Gordona terrae Strain C-6.</title>
        <authorList>
            <person name="Wang W."/>
            <person name="Ma T."/>
            <person name="Ren Y."/>
            <person name="Li G."/>
        </authorList>
    </citation>
    <scope>NUCLEOTIDE SEQUENCE [LARGE SCALE GENOMIC DNA]</scope>
    <source>
        <strain evidence="12 13">C-6</strain>
    </source>
</reference>
<dbReference type="EMBL" id="AQPW01000032">
    <property type="protein sequence ID" value="EON31077.1"/>
    <property type="molecule type" value="Genomic_DNA"/>
</dbReference>
<dbReference type="AlphaFoldDB" id="R7Y4Z6"/>
<evidence type="ECO:0000256" key="3">
    <source>
        <dbReference type="ARBA" id="ARBA00022692"/>
    </source>
</evidence>
<comment type="caution">
    <text evidence="12">The sequence shown here is derived from an EMBL/GenBank/DDBJ whole genome shotgun (WGS) entry which is preliminary data.</text>
</comment>
<evidence type="ECO:0000256" key="4">
    <source>
        <dbReference type="ARBA" id="ARBA00022719"/>
    </source>
</evidence>
<organism evidence="12 13">
    <name type="scientific">Gordonia terrae C-6</name>
    <dbReference type="NCBI Taxonomy" id="1316928"/>
    <lineage>
        <taxon>Bacteria</taxon>
        <taxon>Bacillati</taxon>
        <taxon>Actinomycetota</taxon>
        <taxon>Actinomycetes</taxon>
        <taxon>Mycobacteriales</taxon>
        <taxon>Gordoniaceae</taxon>
        <taxon>Gordonia</taxon>
    </lineage>
</organism>
<keyword evidence="3 10" id="KW-0812">Transmembrane</keyword>
<dbReference type="GO" id="GO:0016020">
    <property type="term" value="C:membrane"/>
    <property type="evidence" value="ECO:0007669"/>
    <property type="project" value="UniProtKB-SubCell"/>
</dbReference>
<evidence type="ECO:0000256" key="7">
    <source>
        <dbReference type="ARBA" id="ARBA00023136"/>
    </source>
</evidence>
<accession>R7Y4Z6</accession>
<evidence type="ECO:0000256" key="10">
    <source>
        <dbReference type="SAM" id="Phobius"/>
    </source>
</evidence>
<evidence type="ECO:0000256" key="8">
    <source>
        <dbReference type="ARBA" id="ARBA00023157"/>
    </source>
</evidence>
<feature type="transmembrane region" description="Helical" evidence="10">
    <location>
        <begin position="121"/>
        <end position="139"/>
    </location>
</feature>
<evidence type="ECO:0000313" key="13">
    <source>
        <dbReference type="Proteomes" id="UP000013569"/>
    </source>
</evidence>
<keyword evidence="5 10" id="KW-1133">Transmembrane helix</keyword>
<dbReference type="InterPro" id="IPR038354">
    <property type="entry name" value="VKOR_sf"/>
</dbReference>
<keyword evidence="9" id="KW-0676">Redox-active center</keyword>
<dbReference type="Proteomes" id="UP000013569">
    <property type="component" value="Unassembled WGS sequence"/>
</dbReference>
<dbReference type="Pfam" id="PF07884">
    <property type="entry name" value="VKOR"/>
    <property type="match status" value="1"/>
</dbReference>